<protein>
    <recommendedName>
        <fullName evidence="4">Ribbon-helix-helix protein, copG family</fullName>
    </recommendedName>
</protein>
<accession>A0A1T4XEX2</accession>
<dbReference type="STRING" id="745368.SAMN02745178_01743"/>
<proteinExistence type="predicted"/>
<feature type="region of interest" description="Disordered" evidence="1">
    <location>
        <begin position="102"/>
        <end position="132"/>
    </location>
</feature>
<dbReference type="Proteomes" id="UP000190286">
    <property type="component" value="Unassembled WGS sequence"/>
</dbReference>
<dbReference type="GeneID" id="93338200"/>
<gene>
    <name evidence="2" type="ORF">SAMN02745178_01743</name>
</gene>
<name>A0A1T4XEX2_9FIRM</name>
<evidence type="ECO:0000313" key="3">
    <source>
        <dbReference type="Proteomes" id="UP000190286"/>
    </source>
</evidence>
<feature type="compositionally biased region" description="Acidic residues" evidence="1">
    <location>
        <begin position="109"/>
        <end position="132"/>
    </location>
</feature>
<sequence length="132" mass="15441">MSKLTVTIPDDLHQQIRDELERQGITTSQFIEQAITTFFERPKGVRNMATRTLAFQVSEELLQRIKTFLARYEQIYHRKLSQKEFLVHLIERELDEAEKEYETITTEQAAEENADVDSGEPDGTEMEVDAQY</sequence>
<dbReference type="RefSeq" id="WP_078784662.1">
    <property type="nucleotide sequence ID" value="NZ_FUYF01000009.1"/>
</dbReference>
<dbReference type="InterPro" id="IPR010985">
    <property type="entry name" value="Ribbon_hlx_hlx"/>
</dbReference>
<keyword evidence="3" id="KW-1185">Reference proteome</keyword>
<evidence type="ECO:0000313" key="2">
    <source>
        <dbReference type="EMBL" id="SKA87581.1"/>
    </source>
</evidence>
<dbReference type="SUPFAM" id="SSF47598">
    <property type="entry name" value="Ribbon-helix-helix"/>
    <property type="match status" value="1"/>
</dbReference>
<dbReference type="OrthoDB" id="1957968at2"/>
<reference evidence="2 3" key="1">
    <citation type="submission" date="2017-02" db="EMBL/GenBank/DDBJ databases">
        <authorList>
            <person name="Peterson S.W."/>
        </authorList>
    </citation>
    <scope>NUCLEOTIDE SEQUENCE [LARGE SCALE GENOMIC DNA]</scope>
    <source>
        <strain evidence="2 3">ATCC 27749</strain>
    </source>
</reference>
<evidence type="ECO:0008006" key="4">
    <source>
        <dbReference type="Google" id="ProtNLM"/>
    </source>
</evidence>
<organism evidence="2 3">
    <name type="scientific">Gemmiger formicilis</name>
    <dbReference type="NCBI Taxonomy" id="745368"/>
    <lineage>
        <taxon>Bacteria</taxon>
        <taxon>Bacillati</taxon>
        <taxon>Bacillota</taxon>
        <taxon>Clostridia</taxon>
        <taxon>Eubacteriales</taxon>
        <taxon>Gemmiger</taxon>
    </lineage>
</organism>
<dbReference type="EMBL" id="FUYF01000009">
    <property type="protein sequence ID" value="SKA87581.1"/>
    <property type="molecule type" value="Genomic_DNA"/>
</dbReference>
<evidence type="ECO:0000256" key="1">
    <source>
        <dbReference type="SAM" id="MobiDB-lite"/>
    </source>
</evidence>
<dbReference type="GO" id="GO:0006355">
    <property type="term" value="P:regulation of DNA-templated transcription"/>
    <property type="evidence" value="ECO:0007669"/>
    <property type="project" value="InterPro"/>
</dbReference>
<dbReference type="AlphaFoldDB" id="A0A1T4XEX2"/>